<accession>A0A0V7ZXJ0</accession>
<evidence type="ECO:0000313" key="3">
    <source>
        <dbReference type="EMBL" id="KST69351.1"/>
    </source>
</evidence>
<reference evidence="2 4" key="1">
    <citation type="journal article" date="2015" name="Genome Announc.">
        <title>Draft Genome of the Euendolithic (true boring) Cyanobacterium Mastigocoleus testarum strain BC008.</title>
        <authorList>
            <person name="Guida B.S."/>
            <person name="Garcia-Pichel F."/>
        </authorList>
    </citation>
    <scope>NUCLEOTIDE SEQUENCE [LARGE SCALE GENOMIC DNA]</scope>
    <source>
        <strain evidence="2 4">BC008</strain>
    </source>
</reference>
<sequence length="75" mass="8061">MSISFTGIALKPRRVCDERNADGNTGRKQARGGHPQSNARGVATTTLLGENLVEQVATLNRESHLFLNKPSDSAV</sequence>
<evidence type="ECO:0000313" key="4">
    <source>
        <dbReference type="Proteomes" id="UP000053372"/>
    </source>
</evidence>
<name>A0A0V7ZXJ0_9CYAN</name>
<keyword evidence="4" id="KW-1185">Reference proteome</keyword>
<dbReference type="EMBL" id="LMTZ01000027">
    <property type="protein sequence ID" value="KST69301.1"/>
    <property type="molecule type" value="Genomic_DNA"/>
</dbReference>
<comment type="caution">
    <text evidence="2">The sequence shown here is derived from an EMBL/GenBank/DDBJ whole genome shotgun (WGS) entry which is preliminary data.</text>
</comment>
<proteinExistence type="predicted"/>
<evidence type="ECO:0000313" key="2">
    <source>
        <dbReference type="EMBL" id="KST69301.1"/>
    </source>
</evidence>
<dbReference type="RefSeq" id="WP_058183342.1">
    <property type="nucleotide sequence ID" value="NZ_LMTZ01000026.1"/>
</dbReference>
<gene>
    <name evidence="2" type="ORF">BC008_03690</name>
    <name evidence="3" type="ORF">BC008_03950</name>
</gene>
<organism evidence="2 4">
    <name type="scientific">Mastigocoleus testarum BC008</name>
    <dbReference type="NCBI Taxonomy" id="371196"/>
    <lineage>
        <taxon>Bacteria</taxon>
        <taxon>Bacillati</taxon>
        <taxon>Cyanobacteriota</taxon>
        <taxon>Cyanophyceae</taxon>
        <taxon>Nostocales</taxon>
        <taxon>Hapalosiphonaceae</taxon>
        <taxon>Mastigocoleus</taxon>
    </lineage>
</organism>
<dbReference type="Proteomes" id="UP000053372">
    <property type="component" value="Unassembled WGS sequence"/>
</dbReference>
<dbReference type="EMBL" id="LMTZ01000026">
    <property type="protein sequence ID" value="KST69351.1"/>
    <property type="molecule type" value="Genomic_DNA"/>
</dbReference>
<evidence type="ECO:0000256" key="1">
    <source>
        <dbReference type="SAM" id="MobiDB-lite"/>
    </source>
</evidence>
<protein>
    <submittedName>
        <fullName evidence="2">Uncharacterized protein</fullName>
    </submittedName>
</protein>
<feature type="region of interest" description="Disordered" evidence="1">
    <location>
        <begin position="16"/>
        <end position="40"/>
    </location>
</feature>
<dbReference type="AlphaFoldDB" id="A0A0V7ZXJ0"/>